<dbReference type="InterPro" id="IPR051083">
    <property type="entry name" value="GrpII_Intron_Splice-Mob/Def"/>
</dbReference>
<feature type="domain" description="Reverse transcriptase" evidence="1">
    <location>
        <begin position="52"/>
        <end position="280"/>
    </location>
</feature>
<dbReference type="PROSITE" id="PS50878">
    <property type="entry name" value="RT_POL"/>
    <property type="match status" value="1"/>
</dbReference>
<evidence type="ECO:0000313" key="3">
    <source>
        <dbReference type="Proteomes" id="UP000776252"/>
    </source>
</evidence>
<name>A0ABS6BYY0_9CLOT</name>
<comment type="caution">
    <text evidence="2">The sequence shown here is derived from an EMBL/GenBank/DDBJ whole genome shotgun (WGS) entry which is preliminary data.</text>
</comment>
<dbReference type="NCBIfam" id="TIGR04416">
    <property type="entry name" value="group_II_RT_mat"/>
    <property type="match status" value="1"/>
</dbReference>
<dbReference type="EC" id="2.7.7.49" evidence="2"/>
<accession>A0ABS6BYY0</accession>
<dbReference type="CDD" id="cd01651">
    <property type="entry name" value="RT_G2_intron"/>
    <property type="match status" value="1"/>
</dbReference>
<dbReference type="InterPro" id="IPR013597">
    <property type="entry name" value="Mat_intron_G2"/>
</dbReference>
<keyword evidence="3" id="KW-1185">Reference proteome</keyword>
<keyword evidence="2" id="KW-0808">Transferase</keyword>
<evidence type="ECO:0000313" key="2">
    <source>
        <dbReference type="EMBL" id="MBU3161831.1"/>
    </source>
</evidence>
<dbReference type="EMBL" id="JAHLDV010000121">
    <property type="protein sequence ID" value="MBU3161831.1"/>
    <property type="molecule type" value="Genomic_DNA"/>
</dbReference>
<dbReference type="InterPro" id="IPR030931">
    <property type="entry name" value="Group_II_RT_mat"/>
</dbReference>
<keyword evidence="2" id="KW-0548">Nucleotidyltransferase</keyword>
<dbReference type="InterPro" id="IPR000477">
    <property type="entry name" value="RT_dom"/>
</dbReference>
<dbReference type="Proteomes" id="UP000776252">
    <property type="component" value="Unassembled WGS sequence"/>
</dbReference>
<protein>
    <submittedName>
        <fullName evidence="2">Group II intron reverse transcriptase/maturase</fullName>
        <ecNumber evidence="2">2.7.7.49</ecNumber>
    </submittedName>
</protein>
<dbReference type="PANTHER" id="PTHR34047:SF8">
    <property type="entry name" value="PROTEIN YKFC"/>
    <property type="match status" value="1"/>
</dbReference>
<sequence length="422" mass="49229">MKKWYSLIDKVYLIDNLRKAFKAVKSNKGAPGIDGETVEIFEANMEANIVKLNHELKTETYEPLSVRRVYIDKDDGTKRPLGIPTVRDRVVQQALKNILEPIFEPTFHPSSYGYRPNRSCQKAVAKAERFMNKYGLEHVVDMDLSKCFDTLDHEIIIKSVNEKVSDSRILKLVDKFLNAGTMENGIFDESDIGCPQGAVISPLLMNIYLDYFDKAMMEKGIRIVRYADDILIFAKSKELAGKYLALAIHILEKHLKLKVNETKTHIADASKGVAFLGFIIRENWVSIHPKRIEEFKNKIRRLTPRNHGMNIEQILRKLNPVIRGWANYFRIANCKGLFEKLFSWIKRRLRMKKMKEWKSYKSLHKALRRRGYKGEFKKISMVRWRNSNFTLIHMALPNSWFKEIKLVHLSDIQVGVLSNYYE</sequence>
<evidence type="ECO:0000259" key="1">
    <source>
        <dbReference type="PROSITE" id="PS50878"/>
    </source>
</evidence>
<dbReference type="Pfam" id="PF00078">
    <property type="entry name" value="RVT_1"/>
    <property type="match status" value="1"/>
</dbReference>
<proteinExistence type="predicted"/>
<dbReference type="Pfam" id="PF08388">
    <property type="entry name" value="GIIM"/>
    <property type="match status" value="1"/>
</dbReference>
<gene>
    <name evidence="2" type="primary">ltrA</name>
    <name evidence="2" type="ORF">KPL37_19305</name>
</gene>
<dbReference type="GO" id="GO:0003964">
    <property type="term" value="F:RNA-directed DNA polymerase activity"/>
    <property type="evidence" value="ECO:0007669"/>
    <property type="project" value="UniProtKB-KW"/>
</dbReference>
<reference evidence="2 3" key="1">
    <citation type="submission" date="2021-06" db="EMBL/GenBank/DDBJ databases">
        <title>Clostridia strains as spoilage organisms.</title>
        <authorList>
            <person name="Wambui J."/>
            <person name="Stephan R."/>
            <person name="Stevens M.J.A."/>
        </authorList>
    </citation>
    <scope>NUCLEOTIDE SEQUENCE [LARGE SCALE GENOMIC DNA]</scope>
    <source>
        <strain evidence="2 3">DSM 14204</strain>
    </source>
</reference>
<organism evidence="2 3">
    <name type="scientific">Clostridium frigoris</name>
    <dbReference type="NCBI Taxonomy" id="205327"/>
    <lineage>
        <taxon>Bacteria</taxon>
        <taxon>Bacillati</taxon>
        <taxon>Bacillota</taxon>
        <taxon>Clostridia</taxon>
        <taxon>Eubacteriales</taxon>
        <taxon>Clostridiaceae</taxon>
        <taxon>Clostridium</taxon>
    </lineage>
</organism>
<keyword evidence="2" id="KW-0695">RNA-directed DNA polymerase</keyword>
<dbReference type="PANTHER" id="PTHR34047">
    <property type="entry name" value="NUCLEAR INTRON MATURASE 1, MITOCHONDRIAL-RELATED"/>
    <property type="match status" value="1"/>
</dbReference>